<dbReference type="PANTHER" id="PTHR11487">
    <property type="entry name" value="THIOESTERASE"/>
    <property type="match status" value="1"/>
</dbReference>
<dbReference type="SUPFAM" id="SSF53474">
    <property type="entry name" value="alpha/beta-Hydrolases"/>
    <property type="match status" value="1"/>
</dbReference>
<name>A0A852ZVV9_9ACTN</name>
<dbReference type="InterPro" id="IPR012223">
    <property type="entry name" value="TEII"/>
</dbReference>
<dbReference type="InterPro" id="IPR029058">
    <property type="entry name" value="AB_hydrolase_fold"/>
</dbReference>
<evidence type="ECO:0000313" key="5">
    <source>
        <dbReference type="Proteomes" id="UP000567795"/>
    </source>
</evidence>
<dbReference type="Gene3D" id="3.40.50.1820">
    <property type="entry name" value="alpha/beta hydrolase"/>
    <property type="match status" value="1"/>
</dbReference>
<organism evidence="4 5">
    <name type="scientific">Allostreptomyces psammosilenae</name>
    <dbReference type="NCBI Taxonomy" id="1892865"/>
    <lineage>
        <taxon>Bacteria</taxon>
        <taxon>Bacillati</taxon>
        <taxon>Actinomycetota</taxon>
        <taxon>Actinomycetes</taxon>
        <taxon>Kitasatosporales</taxon>
        <taxon>Streptomycetaceae</taxon>
        <taxon>Allostreptomyces</taxon>
    </lineage>
</organism>
<dbReference type="AlphaFoldDB" id="A0A852ZVV9"/>
<comment type="similarity">
    <text evidence="1">Belongs to the thioesterase family.</text>
</comment>
<dbReference type="EMBL" id="JACBZD010000001">
    <property type="protein sequence ID" value="NYI04914.1"/>
    <property type="molecule type" value="Genomic_DNA"/>
</dbReference>
<dbReference type="InterPro" id="IPR001031">
    <property type="entry name" value="Thioesterase"/>
</dbReference>
<accession>A0A852ZVV9</accession>
<keyword evidence="5" id="KW-1185">Reference proteome</keyword>
<gene>
    <name evidence="4" type="ORF">FHU37_001857</name>
</gene>
<proteinExistence type="inferred from homology"/>
<protein>
    <submittedName>
        <fullName evidence="4">Pyochelin biosynthetic protein PchC</fullName>
    </submittedName>
</protein>
<evidence type="ECO:0000256" key="2">
    <source>
        <dbReference type="SAM" id="MobiDB-lite"/>
    </source>
</evidence>
<feature type="region of interest" description="Disordered" evidence="2">
    <location>
        <begin position="1"/>
        <end position="33"/>
    </location>
</feature>
<reference evidence="4 5" key="1">
    <citation type="submission" date="2020-07" db="EMBL/GenBank/DDBJ databases">
        <title>Sequencing the genomes of 1000 actinobacteria strains.</title>
        <authorList>
            <person name="Klenk H.-P."/>
        </authorList>
    </citation>
    <scope>NUCLEOTIDE SEQUENCE [LARGE SCALE GENOMIC DNA]</scope>
    <source>
        <strain evidence="4 5">DSM 42178</strain>
    </source>
</reference>
<dbReference type="Pfam" id="PF00975">
    <property type="entry name" value="Thioesterase"/>
    <property type="match status" value="1"/>
</dbReference>
<feature type="domain" description="Thioesterase" evidence="3">
    <location>
        <begin position="40"/>
        <end position="255"/>
    </location>
</feature>
<dbReference type="PANTHER" id="PTHR11487:SF0">
    <property type="entry name" value="S-ACYL FATTY ACID SYNTHASE THIOESTERASE, MEDIUM CHAIN"/>
    <property type="match status" value="1"/>
</dbReference>
<evidence type="ECO:0000313" key="4">
    <source>
        <dbReference type="EMBL" id="NYI04914.1"/>
    </source>
</evidence>
<comment type="caution">
    <text evidence="4">The sequence shown here is derived from an EMBL/GenBank/DDBJ whole genome shotgun (WGS) entry which is preliminary data.</text>
</comment>
<evidence type="ECO:0000259" key="3">
    <source>
        <dbReference type="Pfam" id="PF00975"/>
    </source>
</evidence>
<evidence type="ECO:0000256" key="1">
    <source>
        <dbReference type="ARBA" id="ARBA00007169"/>
    </source>
</evidence>
<dbReference type="GO" id="GO:0008610">
    <property type="term" value="P:lipid biosynthetic process"/>
    <property type="evidence" value="ECO:0007669"/>
    <property type="project" value="TreeGrafter"/>
</dbReference>
<dbReference type="RefSeq" id="WP_179813745.1">
    <property type="nucleotide sequence ID" value="NZ_JACBZD010000001.1"/>
</dbReference>
<sequence length="267" mass="28305">MTVGGAGTGVRTVDGGGSEDGRSPAPWWTPMRRPPAPRSRLLVFPHSGAGPAALLTLLELLPDEVEVWGLTLPGRGDRYRESPRTTWAQVRASVEDEVGALPPLPTVLFGCSLGALLATRVAALLPEATAALVVASQSPGTRHRRADDAREEPELLAVLRDAGGMPEALLADPDVRAELLTRLAGDLRLGAEAAVEFGRVRVGAPITVFGGLSDPLVPADCLPGWAEHTTSRCRILGLDGGHFAFLAMEHREFVAAVFRQVFSTMET</sequence>
<dbReference type="Proteomes" id="UP000567795">
    <property type="component" value="Unassembled WGS sequence"/>
</dbReference>
<feature type="compositionally biased region" description="Gly residues" evidence="2">
    <location>
        <begin position="1"/>
        <end position="18"/>
    </location>
</feature>